<keyword evidence="2" id="KW-0560">Oxidoreductase</keyword>
<evidence type="ECO:0000313" key="4">
    <source>
        <dbReference type="EMBL" id="OLQ96314.1"/>
    </source>
</evidence>
<name>A0ABX3FTE6_9VIBR</name>
<comment type="caution">
    <text evidence="4">The sequence shown here is derived from an EMBL/GenBank/DDBJ whole genome shotgun (WGS) entry which is preliminary data.</text>
</comment>
<feature type="domain" description="Ketoreductase" evidence="3">
    <location>
        <begin position="6"/>
        <end position="198"/>
    </location>
</feature>
<keyword evidence="5" id="KW-1185">Reference proteome</keyword>
<dbReference type="InterPro" id="IPR036291">
    <property type="entry name" value="NAD(P)-bd_dom_sf"/>
</dbReference>
<evidence type="ECO:0000256" key="1">
    <source>
        <dbReference type="ARBA" id="ARBA00006484"/>
    </source>
</evidence>
<dbReference type="Proteomes" id="UP000186039">
    <property type="component" value="Unassembled WGS sequence"/>
</dbReference>
<dbReference type="NCBIfam" id="NF006072">
    <property type="entry name" value="PRK08217.1"/>
    <property type="match status" value="1"/>
</dbReference>
<proteinExistence type="inferred from homology"/>
<comment type="similarity">
    <text evidence="1">Belongs to the short-chain dehydrogenases/reductases (SDR) family.</text>
</comment>
<evidence type="ECO:0000259" key="3">
    <source>
        <dbReference type="SMART" id="SM00822"/>
    </source>
</evidence>
<organism evidence="4 5">
    <name type="scientific">Vibrio panuliri</name>
    <dbReference type="NCBI Taxonomy" id="1381081"/>
    <lineage>
        <taxon>Bacteria</taxon>
        <taxon>Pseudomonadati</taxon>
        <taxon>Pseudomonadota</taxon>
        <taxon>Gammaproteobacteria</taxon>
        <taxon>Vibrionales</taxon>
        <taxon>Vibrionaceae</taxon>
        <taxon>Vibrio</taxon>
    </lineage>
</organism>
<dbReference type="PRINTS" id="PR00080">
    <property type="entry name" value="SDRFAMILY"/>
</dbReference>
<dbReference type="SUPFAM" id="SSF51735">
    <property type="entry name" value="NAD(P)-binding Rossmann-fold domains"/>
    <property type="match status" value="1"/>
</dbReference>
<dbReference type="EMBL" id="MJMH01000022">
    <property type="protein sequence ID" value="OLQ96314.1"/>
    <property type="molecule type" value="Genomic_DNA"/>
</dbReference>
<dbReference type="PRINTS" id="PR00081">
    <property type="entry name" value="GDHRDH"/>
</dbReference>
<accession>A0ABX3FTE6</accession>
<protein>
    <submittedName>
        <fullName evidence="4">3-oxoacyl-ACP reductase</fullName>
    </submittedName>
</protein>
<dbReference type="InterPro" id="IPR020904">
    <property type="entry name" value="Sc_DH/Rdtase_CS"/>
</dbReference>
<dbReference type="PROSITE" id="PS00061">
    <property type="entry name" value="ADH_SHORT"/>
    <property type="match status" value="1"/>
</dbReference>
<sequence length="252" mass="26826">MELANKVIAVTGASHGLGRQIAISLAANGVNLALIDLEIAELEQTIEACLQHGVSARGYQANVTDEGQVVATFQRIEADFNQLNGLVNNAGIMRDGLFVKLKDGQMTAMSLEQFQSVMDVNVTGSFLCGREAAKTMLNTDSKGVLINISSVARAGNIGQTNYSASKAAVAAMATVWAKELGRYGIRSMAIAPGVIKTAMTDQIKPQAMERLISMVPVGRLGQASEIASTVKYIFENDFLTGRVIEIDGGIRM</sequence>
<dbReference type="InterPro" id="IPR002347">
    <property type="entry name" value="SDR_fam"/>
</dbReference>
<evidence type="ECO:0000313" key="5">
    <source>
        <dbReference type="Proteomes" id="UP000186039"/>
    </source>
</evidence>
<gene>
    <name evidence="4" type="primary">fabG</name>
    <name evidence="4" type="ORF">BIY20_04895</name>
</gene>
<dbReference type="Pfam" id="PF13561">
    <property type="entry name" value="adh_short_C2"/>
    <property type="match status" value="1"/>
</dbReference>
<reference evidence="4 5" key="1">
    <citation type="submission" date="2016-09" db="EMBL/GenBank/DDBJ databases">
        <title>Genomic Taxonomy of the Vibrionaceae.</title>
        <authorList>
            <person name="Gonzalez-Castillo A."/>
            <person name="Gomez-Gil B."/>
            <person name="Enciso-Ibarra K."/>
        </authorList>
    </citation>
    <scope>NUCLEOTIDE SEQUENCE [LARGE SCALE GENOMIC DNA]</scope>
    <source>
        <strain evidence="4 5">CAIM 1902</strain>
    </source>
</reference>
<dbReference type="PANTHER" id="PTHR43658">
    <property type="entry name" value="SHORT-CHAIN DEHYDROGENASE/REDUCTASE"/>
    <property type="match status" value="1"/>
</dbReference>
<evidence type="ECO:0000256" key="2">
    <source>
        <dbReference type="ARBA" id="ARBA00023002"/>
    </source>
</evidence>
<dbReference type="PANTHER" id="PTHR43658:SF8">
    <property type="entry name" value="17-BETA-HYDROXYSTEROID DEHYDROGENASE 14-RELATED"/>
    <property type="match status" value="1"/>
</dbReference>
<dbReference type="InterPro" id="IPR057326">
    <property type="entry name" value="KR_dom"/>
</dbReference>
<dbReference type="SMART" id="SM00822">
    <property type="entry name" value="PKS_KR"/>
    <property type="match status" value="1"/>
</dbReference>
<dbReference type="RefSeq" id="WP_075713131.1">
    <property type="nucleotide sequence ID" value="NZ_AP019655.1"/>
</dbReference>
<dbReference type="Gene3D" id="3.40.50.720">
    <property type="entry name" value="NAD(P)-binding Rossmann-like Domain"/>
    <property type="match status" value="1"/>
</dbReference>